<dbReference type="GO" id="GO:0005886">
    <property type="term" value="C:plasma membrane"/>
    <property type="evidence" value="ECO:0007669"/>
    <property type="project" value="UniProtKB-SubCell"/>
</dbReference>
<evidence type="ECO:0000313" key="10">
    <source>
        <dbReference type="EMBL" id="MPL91075.1"/>
    </source>
</evidence>
<keyword evidence="10" id="KW-0378">Hydrolase</keyword>
<dbReference type="GO" id="GO:0022857">
    <property type="term" value="F:transmembrane transporter activity"/>
    <property type="evidence" value="ECO:0007669"/>
    <property type="project" value="TreeGrafter"/>
</dbReference>
<feature type="domain" description="ABC3 transporter permease C-terminal" evidence="8">
    <location>
        <begin position="286"/>
        <end position="403"/>
    </location>
</feature>
<dbReference type="EC" id="3.6.3.-" evidence="10"/>
<gene>
    <name evidence="10" type="primary">macB_20</name>
    <name evidence="10" type="ORF">SDC9_37137</name>
</gene>
<evidence type="ECO:0000256" key="4">
    <source>
        <dbReference type="ARBA" id="ARBA00022989"/>
    </source>
</evidence>
<evidence type="ECO:0000256" key="3">
    <source>
        <dbReference type="ARBA" id="ARBA00022692"/>
    </source>
</evidence>
<evidence type="ECO:0000256" key="1">
    <source>
        <dbReference type="ARBA" id="ARBA00004651"/>
    </source>
</evidence>
<dbReference type="InterPro" id="IPR025857">
    <property type="entry name" value="MacB_PCD"/>
</dbReference>
<keyword evidence="3 7" id="KW-0812">Transmembrane</keyword>
<evidence type="ECO:0000256" key="7">
    <source>
        <dbReference type="SAM" id="Phobius"/>
    </source>
</evidence>
<dbReference type="AlphaFoldDB" id="A0A644VIL5"/>
<dbReference type="GO" id="GO:0005524">
    <property type="term" value="F:ATP binding"/>
    <property type="evidence" value="ECO:0007669"/>
    <property type="project" value="UniProtKB-KW"/>
</dbReference>
<dbReference type="Pfam" id="PF02687">
    <property type="entry name" value="FtsX"/>
    <property type="match status" value="1"/>
</dbReference>
<dbReference type="PANTHER" id="PTHR30572">
    <property type="entry name" value="MEMBRANE COMPONENT OF TRANSPORTER-RELATED"/>
    <property type="match status" value="1"/>
</dbReference>
<dbReference type="PANTHER" id="PTHR30572:SF4">
    <property type="entry name" value="ABC TRANSPORTER PERMEASE YTRF"/>
    <property type="match status" value="1"/>
</dbReference>
<feature type="transmembrane region" description="Helical" evidence="7">
    <location>
        <begin position="21"/>
        <end position="42"/>
    </location>
</feature>
<protein>
    <submittedName>
        <fullName evidence="10">Macrolide export ATP-binding/permease protein MacB</fullName>
        <ecNumber evidence="10">3.6.3.-</ecNumber>
    </submittedName>
</protein>
<evidence type="ECO:0000256" key="6">
    <source>
        <dbReference type="ARBA" id="ARBA00038076"/>
    </source>
</evidence>
<dbReference type="EMBL" id="VSSQ01000319">
    <property type="protein sequence ID" value="MPL91075.1"/>
    <property type="molecule type" value="Genomic_DNA"/>
</dbReference>
<dbReference type="Pfam" id="PF12704">
    <property type="entry name" value="MacB_PCD"/>
    <property type="match status" value="1"/>
</dbReference>
<keyword evidence="4 7" id="KW-1133">Transmembrane helix</keyword>
<keyword evidence="5 7" id="KW-0472">Membrane</keyword>
<dbReference type="GO" id="GO:0016787">
    <property type="term" value="F:hydrolase activity"/>
    <property type="evidence" value="ECO:0007669"/>
    <property type="project" value="UniProtKB-KW"/>
</dbReference>
<comment type="subcellular location">
    <subcellularLocation>
        <location evidence="1">Cell membrane</location>
        <topology evidence="1">Multi-pass membrane protein</topology>
    </subcellularLocation>
</comment>
<sequence>MFDTDKWQEIFSTIRKNKLRTFLTGFSVAWGIFMLMILLGSGNGLQNGVNKQFESSATNTIWVWSGQTSMPYKGMKPGRNIQLVNEDYDAVKKSIKGIDKSSSRYNMWGSNTLSYKKQFGSFNVRNVYPDYAHIEKITITKGRFVNDPDISQFRKVAVISTKVEEALFKGEDPMGKYISVNGVPFKVIGLFTDEDNRDDNMQTIYLPISTAQRVFSGDNRINTIAITVGDASVDESKQIEQEVRSKLAALHKFDPTDPRAIFTWNSLEEFQKFIRLFSSIRMFIWVIGFGTIIAGIVGVSNIMMIVVKDRTKEIGIRKAMGATPWSIVSLILQEAVLITSFAGYFGLVLGVVVLETVGSKIESEFFSQPSVDLRIAIYALILLVLSGALAGFIPARKAAAIKPIEALRDE</sequence>
<feature type="transmembrane region" description="Helical" evidence="7">
    <location>
        <begin position="373"/>
        <end position="393"/>
    </location>
</feature>
<feature type="domain" description="MacB-like periplasmic core" evidence="9">
    <location>
        <begin position="21"/>
        <end position="234"/>
    </location>
</feature>
<comment type="similarity">
    <text evidence="6">Belongs to the ABC-4 integral membrane protein family.</text>
</comment>
<evidence type="ECO:0000259" key="8">
    <source>
        <dbReference type="Pfam" id="PF02687"/>
    </source>
</evidence>
<keyword evidence="10" id="KW-0547">Nucleotide-binding</keyword>
<name>A0A644VIL5_9ZZZZ</name>
<evidence type="ECO:0000256" key="2">
    <source>
        <dbReference type="ARBA" id="ARBA00022475"/>
    </source>
</evidence>
<keyword evidence="2" id="KW-1003">Cell membrane</keyword>
<evidence type="ECO:0000256" key="5">
    <source>
        <dbReference type="ARBA" id="ARBA00023136"/>
    </source>
</evidence>
<comment type="caution">
    <text evidence="10">The sequence shown here is derived from an EMBL/GenBank/DDBJ whole genome shotgun (WGS) entry which is preliminary data.</text>
</comment>
<reference evidence="10" key="1">
    <citation type="submission" date="2019-08" db="EMBL/GenBank/DDBJ databases">
        <authorList>
            <person name="Kucharzyk K."/>
            <person name="Murdoch R.W."/>
            <person name="Higgins S."/>
            <person name="Loffler F."/>
        </authorList>
    </citation>
    <scope>NUCLEOTIDE SEQUENCE</scope>
</reference>
<evidence type="ECO:0000259" key="9">
    <source>
        <dbReference type="Pfam" id="PF12704"/>
    </source>
</evidence>
<dbReference type="InterPro" id="IPR003838">
    <property type="entry name" value="ABC3_permease_C"/>
</dbReference>
<accession>A0A644VIL5</accession>
<keyword evidence="10" id="KW-0067">ATP-binding</keyword>
<dbReference type="InterPro" id="IPR050250">
    <property type="entry name" value="Macrolide_Exporter_MacB"/>
</dbReference>
<feature type="transmembrane region" description="Helical" evidence="7">
    <location>
        <begin position="282"/>
        <end position="307"/>
    </location>
</feature>
<feature type="transmembrane region" description="Helical" evidence="7">
    <location>
        <begin position="327"/>
        <end position="353"/>
    </location>
</feature>
<organism evidence="10">
    <name type="scientific">bioreactor metagenome</name>
    <dbReference type="NCBI Taxonomy" id="1076179"/>
    <lineage>
        <taxon>unclassified sequences</taxon>
        <taxon>metagenomes</taxon>
        <taxon>ecological metagenomes</taxon>
    </lineage>
</organism>
<proteinExistence type="inferred from homology"/>